<protein>
    <submittedName>
        <fullName evidence="8">Long-chain fatty acid-CoA ligase</fullName>
        <ecNumber evidence="8">6.2.1.3</ecNumber>
    </submittedName>
</protein>
<comment type="similarity">
    <text evidence="1">Belongs to the ATP-dependent AMP-binding enzyme family.</text>
</comment>
<keyword evidence="6" id="KW-0732">Signal</keyword>
<dbReference type="PANTHER" id="PTHR43272:SF83">
    <property type="entry name" value="ACYL-COA SYNTHETASE LONG-CHAIN, ISOFORM J"/>
    <property type="match status" value="1"/>
</dbReference>
<feature type="chain" id="PRO_5046112642" evidence="6">
    <location>
        <begin position="28"/>
        <end position="714"/>
    </location>
</feature>
<dbReference type="GO" id="GO:0004467">
    <property type="term" value="F:long-chain fatty acid-CoA ligase activity"/>
    <property type="evidence" value="ECO:0007669"/>
    <property type="project" value="UniProtKB-EC"/>
</dbReference>
<evidence type="ECO:0000256" key="6">
    <source>
        <dbReference type="SAM" id="SignalP"/>
    </source>
</evidence>
<keyword evidence="2 8" id="KW-0436">Ligase</keyword>
<evidence type="ECO:0000256" key="3">
    <source>
        <dbReference type="ARBA" id="ARBA00022741"/>
    </source>
</evidence>
<dbReference type="InterPro" id="IPR020845">
    <property type="entry name" value="AMP-binding_CS"/>
</dbReference>
<evidence type="ECO:0000259" key="7">
    <source>
        <dbReference type="Pfam" id="PF00501"/>
    </source>
</evidence>
<feature type="signal peptide" evidence="6">
    <location>
        <begin position="1"/>
        <end position="27"/>
    </location>
</feature>
<dbReference type="InterPro" id="IPR000873">
    <property type="entry name" value="AMP-dep_synth/lig_dom"/>
</dbReference>
<dbReference type="EC" id="6.2.1.3" evidence="8"/>
<evidence type="ECO:0000313" key="8">
    <source>
        <dbReference type="EMBL" id="KAL2916953.1"/>
    </source>
</evidence>
<keyword evidence="9" id="KW-1185">Reference proteome</keyword>
<dbReference type="Pfam" id="PF00501">
    <property type="entry name" value="AMP-binding"/>
    <property type="match status" value="1"/>
</dbReference>
<dbReference type="SUPFAM" id="SSF56801">
    <property type="entry name" value="Acetyl-CoA synthetase-like"/>
    <property type="match status" value="1"/>
</dbReference>
<evidence type="ECO:0000256" key="1">
    <source>
        <dbReference type="ARBA" id="ARBA00006432"/>
    </source>
</evidence>
<evidence type="ECO:0000256" key="5">
    <source>
        <dbReference type="ARBA" id="ARBA00036813"/>
    </source>
</evidence>
<evidence type="ECO:0000313" key="9">
    <source>
        <dbReference type="Proteomes" id="UP001527925"/>
    </source>
</evidence>
<gene>
    <name evidence="8" type="primary">FAA4_1</name>
    <name evidence="8" type="ORF">HK105_203385</name>
</gene>
<name>A0ABR4NBR7_9FUNG</name>
<comment type="caution">
    <text evidence="8">The sequence shown here is derived from an EMBL/GenBank/DDBJ whole genome shotgun (WGS) entry which is preliminary data.</text>
</comment>
<feature type="domain" description="AMP-dependent synthetase/ligase" evidence="7">
    <location>
        <begin position="119"/>
        <end position="531"/>
    </location>
</feature>
<keyword evidence="3" id="KW-0547">Nucleotide-binding</keyword>
<organism evidence="8 9">
    <name type="scientific">Polyrhizophydium stewartii</name>
    <dbReference type="NCBI Taxonomy" id="2732419"/>
    <lineage>
        <taxon>Eukaryota</taxon>
        <taxon>Fungi</taxon>
        <taxon>Fungi incertae sedis</taxon>
        <taxon>Chytridiomycota</taxon>
        <taxon>Chytridiomycota incertae sedis</taxon>
        <taxon>Chytridiomycetes</taxon>
        <taxon>Rhizophydiales</taxon>
        <taxon>Rhizophydiales incertae sedis</taxon>
        <taxon>Polyrhizophydium</taxon>
    </lineage>
</organism>
<evidence type="ECO:0000256" key="2">
    <source>
        <dbReference type="ARBA" id="ARBA00022598"/>
    </source>
</evidence>
<dbReference type="PROSITE" id="PS00455">
    <property type="entry name" value="AMP_BINDING"/>
    <property type="match status" value="1"/>
</dbReference>
<reference evidence="8 9" key="1">
    <citation type="submission" date="2023-09" db="EMBL/GenBank/DDBJ databases">
        <title>Pangenome analysis of Batrachochytrium dendrobatidis and related Chytrids.</title>
        <authorList>
            <person name="Yacoub M.N."/>
            <person name="Stajich J.E."/>
            <person name="James T.Y."/>
        </authorList>
    </citation>
    <scope>NUCLEOTIDE SEQUENCE [LARGE SCALE GENOMIC DNA]</scope>
    <source>
        <strain evidence="8 9">JEL0888</strain>
    </source>
</reference>
<accession>A0ABR4NBR7</accession>
<dbReference type="Proteomes" id="UP001527925">
    <property type="component" value="Unassembled WGS sequence"/>
</dbReference>
<sequence length="714" mass="78232">MSLAANLAAWGVAAVAVPAMLVKSTLGRNLAIDAGPAEPPTAGNPRRHVLSPGLRAVPSHEARTLYEVLHDGARRFKPSQRLFGARDVLRIVEEEMVVTKVVAGVETKETKVWKFFELSEYSWMTYKDAVYATQQIGAGLRKLGMKPQDKLTIFASTCRDWMLMAHACYSQSMYITTAYDTLGEEGLTFSLNECEIATLFTQADLLPMVKKIGGAVPTLKNIIYTGKATDDQINALKAAHPHLTVHSLEEVRQLGARNPVEPIPPKPEDLCCIMYTSGSTGNPKGVMLTHAAILGVVAAAELIFGPYLGDNDDVMLAFLPLAHVLEFALEHVSMYLGMAIGYGGVRTLTDSSVRNCKGDIRELRPTFMAGVPAVWETIRKGVMAKLNEAKSTQRAIFDMAFNLKWFLLQMGMPTGFLDAVVFKAVQQQTGGRLKLILSGGAPLPPESHKFITVCVCPLVQGYGLTETCGPLSVQTMMEIGTVGTVGAPLPSVELKLVAVEETAYTPFPDDPNVNPRGEVWARGSSIMSGYYKQPQLTAEVLTDDGWFKTGDIGEWMPDGALRIIDRKKNLVKLSNGEYVAIEKLESQYKTSAFVANICIYADSLEAFVVGIVVPIEKELRTLAKSLSLFNTAQHEPDFAELCAHPEIIKKVLEDIRSAGRRANFKPAELVHTITLIPEEWTPQNGMLTAAQKIKRPEIAKKYAAAIKKMYNKKN</sequence>
<dbReference type="EMBL" id="JADGIZ020000013">
    <property type="protein sequence ID" value="KAL2916953.1"/>
    <property type="molecule type" value="Genomic_DNA"/>
</dbReference>
<comment type="catalytic activity">
    <reaction evidence="5">
        <text>a long-chain fatty acid + ATP + CoA = a long-chain fatty acyl-CoA + AMP + diphosphate</text>
        <dbReference type="Rhea" id="RHEA:15421"/>
        <dbReference type="ChEBI" id="CHEBI:30616"/>
        <dbReference type="ChEBI" id="CHEBI:33019"/>
        <dbReference type="ChEBI" id="CHEBI:57287"/>
        <dbReference type="ChEBI" id="CHEBI:57560"/>
        <dbReference type="ChEBI" id="CHEBI:83139"/>
        <dbReference type="ChEBI" id="CHEBI:456215"/>
        <dbReference type="EC" id="6.2.1.3"/>
    </reaction>
</comment>
<evidence type="ECO:0000256" key="4">
    <source>
        <dbReference type="ARBA" id="ARBA00022840"/>
    </source>
</evidence>
<proteinExistence type="inferred from homology"/>
<dbReference type="InterPro" id="IPR042099">
    <property type="entry name" value="ANL_N_sf"/>
</dbReference>
<keyword evidence="4" id="KW-0067">ATP-binding</keyword>
<dbReference type="PANTHER" id="PTHR43272">
    <property type="entry name" value="LONG-CHAIN-FATTY-ACID--COA LIGASE"/>
    <property type="match status" value="1"/>
</dbReference>
<dbReference type="Gene3D" id="3.40.50.12780">
    <property type="entry name" value="N-terminal domain of ligase-like"/>
    <property type="match status" value="1"/>
</dbReference>